<reference evidence="1" key="1">
    <citation type="submission" date="2019-04" db="EMBL/GenBank/DDBJ databases">
        <title>Microbes associate with the intestines of laboratory mice.</title>
        <authorList>
            <person name="Navarre W."/>
            <person name="Wong E."/>
            <person name="Huang K."/>
            <person name="Tropini C."/>
            <person name="Ng K."/>
            <person name="Yu B."/>
        </authorList>
    </citation>
    <scope>NUCLEOTIDE SEQUENCE</scope>
    <source>
        <strain evidence="1">NM04_E33</strain>
    </source>
</reference>
<name>A0AC61RJH5_9BACT</name>
<keyword evidence="2" id="KW-1185">Reference proteome</keyword>
<proteinExistence type="predicted"/>
<gene>
    <name evidence="1" type="ORF">E5331_12015</name>
</gene>
<accession>A0AC61RJH5</accession>
<organism evidence="1 2">
    <name type="scientific">Lepagella muris</name>
    <dbReference type="NCBI Taxonomy" id="3032870"/>
    <lineage>
        <taxon>Bacteria</taxon>
        <taxon>Pseudomonadati</taxon>
        <taxon>Bacteroidota</taxon>
        <taxon>Bacteroidia</taxon>
        <taxon>Bacteroidales</taxon>
        <taxon>Muribaculaceae</taxon>
        <taxon>Lepagella</taxon>
    </lineage>
</organism>
<dbReference type="EMBL" id="SRYB01000017">
    <property type="protein sequence ID" value="TGY78070.1"/>
    <property type="molecule type" value="Genomic_DNA"/>
</dbReference>
<evidence type="ECO:0000313" key="2">
    <source>
        <dbReference type="Proteomes" id="UP000306319"/>
    </source>
</evidence>
<protein>
    <submittedName>
        <fullName evidence="1">PEGA domain-containing protein</fullName>
    </submittedName>
</protein>
<evidence type="ECO:0000313" key="1">
    <source>
        <dbReference type="EMBL" id="TGY78070.1"/>
    </source>
</evidence>
<dbReference type="Proteomes" id="UP000306319">
    <property type="component" value="Unassembled WGS sequence"/>
</dbReference>
<sequence length="261" mass="29185">MKYLVALIISFITINLNLSAQTLGADGFKFSGMGEDSVFWPSDNNGESSVKIIVDCNVGNLELESDLISKTEIVDGKSVIYLFPPAKPKKTLTIRHEKYALTEVLLWDNDRPLQRGGVYYLNVVASKNTATVLMESRPSVAEINVDGKDLGRTPCEVELLPGIHKIVISKYGYQTLRKPLKVDSTESLKLEFELSRSIAERLVTVRFTAPKGSRILFDKESLSAPYEKRTTRGKHEVECLINGKLMKKTLECKSDTVINLR</sequence>
<comment type="caution">
    <text evidence="1">The sequence shown here is derived from an EMBL/GenBank/DDBJ whole genome shotgun (WGS) entry which is preliminary data.</text>
</comment>